<proteinExistence type="predicted"/>
<accession>A0A7S4QAK8</accession>
<reference evidence="1" key="1">
    <citation type="submission" date="2021-01" db="EMBL/GenBank/DDBJ databases">
        <authorList>
            <person name="Corre E."/>
            <person name="Pelletier E."/>
            <person name="Niang G."/>
            <person name="Scheremetjew M."/>
            <person name="Finn R."/>
            <person name="Kale V."/>
            <person name="Holt S."/>
            <person name="Cochrane G."/>
            <person name="Meng A."/>
            <person name="Brown T."/>
            <person name="Cohen L."/>
        </authorList>
    </citation>
    <scope>NUCLEOTIDE SEQUENCE</scope>
    <source>
        <strain evidence="1">CCMP3105</strain>
    </source>
</reference>
<dbReference type="Gene3D" id="3.40.50.150">
    <property type="entry name" value="Vaccinia Virus protein VP39"/>
    <property type="match status" value="1"/>
</dbReference>
<dbReference type="AlphaFoldDB" id="A0A7S4QAK8"/>
<name>A0A7S4QAK8_9DINO</name>
<dbReference type="EMBL" id="HBNR01023383">
    <property type="protein sequence ID" value="CAE4576017.1"/>
    <property type="molecule type" value="Transcribed_RNA"/>
</dbReference>
<gene>
    <name evidence="1" type="ORF">AMON00008_LOCUS15637</name>
</gene>
<dbReference type="InterPro" id="IPR029063">
    <property type="entry name" value="SAM-dependent_MTases_sf"/>
</dbReference>
<dbReference type="SUPFAM" id="SSF53335">
    <property type="entry name" value="S-adenosyl-L-methionine-dependent methyltransferases"/>
    <property type="match status" value="1"/>
</dbReference>
<protein>
    <submittedName>
        <fullName evidence="1">Uncharacterized protein</fullName>
    </submittedName>
</protein>
<sequence length="313" mass="33134">MAQAILAQAPPAPLPRMALGVSADQIFALGAPGFVEADPAAEPDWEPTPPDVASVLEVAYDGRQVWIGEPLGSTPSEDKQAASAGTCLTYGEVHQDGLTKLLGPRGLDLPGRKSRCLLELGSGRGRLALQAFLQFPELRTVLGVELVGSRHRAAAAAAVRLQESFPSRFALEAACGGGRRQASVRLTEGAGESARRCELRMADLSEVPDEDLKSADAILLEVVMPPGPGVVAAHSRLCSRLAALCQHGCVIAAYEDLHTLWRALPQGAPECPFHKLELCDGGYATSWSPVGHHFHGFVCDRERSASIAPGAWL</sequence>
<organism evidence="1">
    <name type="scientific">Alexandrium monilatum</name>
    <dbReference type="NCBI Taxonomy" id="311494"/>
    <lineage>
        <taxon>Eukaryota</taxon>
        <taxon>Sar</taxon>
        <taxon>Alveolata</taxon>
        <taxon>Dinophyceae</taxon>
        <taxon>Gonyaulacales</taxon>
        <taxon>Pyrocystaceae</taxon>
        <taxon>Alexandrium</taxon>
    </lineage>
</organism>
<evidence type="ECO:0000313" key="1">
    <source>
        <dbReference type="EMBL" id="CAE4576017.1"/>
    </source>
</evidence>